<protein>
    <submittedName>
        <fullName evidence="1">Uncharacterized protein</fullName>
    </submittedName>
</protein>
<reference evidence="1" key="1">
    <citation type="submission" date="2022-02" db="EMBL/GenBank/DDBJ databases">
        <title>Qipengyuania spongiae sp. nov., isolated from marine sponge.</title>
        <authorList>
            <person name="Li Z."/>
            <person name="Zhang M."/>
        </authorList>
    </citation>
    <scope>NUCLEOTIDE SEQUENCE</scope>
    <source>
        <strain evidence="1">PHS-Z21</strain>
    </source>
</reference>
<dbReference type="Proteomes" id="UP001065265">
    <property type="component" value="Chromosome"/>
</dbReference>
<accession>A0ABY5SZH2</accession>
<proteinExistence type="predicted"/>
<keyword evidence="2" id="KW-1185">Reference proteome</keyword>
<gene>
    <name evidence="1" type="ORF">L1F33_02910</name>
</gene>
<dbReference type="EMBL" id="CP092471">
    <property type="protein sequence ID" value="UVI39927.1"/>
    <property type="molecule type" value="Genomic_DNA"/>
</dbReference>
<evidence type="ECO:0000313" key="1">
    <source>
        <dbReference type="EMBL" id="UVI39927.1"/>
    </source>
</evidence>
<organism evidence="1 2">
    <name type="scientific">Qipengyuania spongiae</name>
    <dbReference type="NCBI Taxonomy" id="2909673"/>
    <lineage>
        <taxon>Bacteria</taxon>
        <taxon>Pseudomonadati</taxon>
        <taxon>Pseudomonadota</taxon>
        <taxon>Alphaproteobacteria</taxon>
        <taxon>Sphingomonadales</taxon>
        <taxon>Erythrobacteraceae</taxon>
        <taxon>Qipengyuania</taxon>
    </lineage>
</organism>
<evidence type="ECO:0000313" key="2">
    <source>
        <dbReference type="Proteomes" id="UP001065265"/>
    </source>
</evidence>
<sequence>MGERVEEAEFEAVLSERNYRRAAYLLLGKHVKIARLTPENGSVAILARCARSSVSAVGDDLPRALLAAWIARNLRAVRFEDPSIKFA</sequence>
<dbReference type="RefSeq" id="WP_265559744.1">
    <property type="nucleotide sequence ID" value="NZ_CP092471.1"/>
</dbReference>
<name>A0ABY5SZH2_9SPHN</name>